<dbReference type="Proteomes" id="UP000051679">
    <property type="component" value="Unassembled WGS sequence"/>
</dbReference>
<sequence length="115" mass="13034">MRIRTFQTAISIFNAATLVIVFLIALLTPLMWLSVLLLVLYIGVMYYVTREEKLINAALDAMWVAADEKGLEPADLNALLHYDGKVPLARTRTGNRQYYLSKKLAAQFTKQIKNS</sequence>
<dbReference type="AlphaFoldDB" id="A0A0R1ZRC3"/>
<keyword evidence="3" id="KW-1185">Reference proteome</keyword>
<dbReference type="EMBL" id="AYYO01000056">
    <property type="protein sequence ID" value="KRM54198.1"/>
    <property type="molecule type" value="Genomic_DNA"/>
</dbReference>
<protein>
    <submittedName>
        <fullName evidence="2">Uncharacterized protein</fullName>
    </submittedName>
</protein>
<evidence type="ECO:0000313" key="3">
    <source>
        <dbReference type="Proteomes" id="UP000051679"/>
    </source>
</evidence>
<evidence type="ECO:0000313" key="2">
    <source>
        <dbReference type="EMBL" id="KRM54198.1"/>
    </source>
</evidence>
<reference evidence="2 3" key="1">
    <citation type="journal article" date="2015" name="Genome Announc.">
        <title>Expanding the biotechnology potential of lactobacilli through comparative genomics of 213 strains and associated genera.</title>
        <authorList>
            <person name="Sun Z."/>
            <person name="Harris H.M."/>
            <person name="McCann A."/>
            <person name="Guo C."/>
            <person name="Argimon S."/>
            <person name="Zhang W."/>
            <person name="Yang X."/>
            <person name="Jeffery I.B."/>
            <person name="Cooney J.C."/>
            <person name="Kagawa T.F."/>
            <person name="Liu W."/>
            <person name="Song Y."/>
            <person name="Salvetti E."/>
            <person name="Wrobel A."/>
            <person name="Rasinkangas P."/>
            <person name="Parkhill J."/>
            <person name="Rea M.C."/>
            <person name="O'Sullivan O."/>
            <person name="Ritari J."/>
            <person name="Douillard F.P."/>
            <person name="Paul Ross R."/>
            <person name="Yang R."/>
            <person name="Briner A.E."/>
            <person name="Felis G.E."/>
            <person name="de Vos W.M."/>
            <person name="Barrangou R."/>
            <person name="Klaenhammer T.R."/>
            <person name="Caufield P.W."/>
            <person name="Cui Y."/>
            <person name="Zhang H."/>
            <person name="O'Toole P.W."/>
        </authorList>
    </citation>
    <scope>NUCLEOTIDE SEQUENCE [LARGE SCALE GENOMIC DNA]</scope>
    <source>
        <strain evidence="2 3">DSM 20505</strain>
    </source>
</reference>
<comment type="caution">
    <text evidence="2">The sequence shown here is derived from an EMBL/GenBank/DDBJ whole genome shotgun (WGS) entry which is preliminary data.</text>
</comment>
<dbReference type="PATRIC" id="fig|1291052.5.peg.426"/>
<name>A0A0R1ZRC3_9LACO</name>
<proteinExistence type="predicted"/>
<evidence type="ECO:0000256" key="1">
    <source>
        <dbReference type="SAM" id="Phobius"/>
    </source>
</evidence>
<keyword evidence="1" id="KW-0472">Membrane</keyword>
<dbReference type="OrthoDB" id="9999217at2"/>
<gene>
    <name evidence="2" type="ORF">FC18_GL000416</name>
</gene>
<feature type="transmembrane region" description="Helical" evidence="1">
    <location>
        <begin position="31"/>
        <end position="49"/>
    </location>
</feature>
<accession>A0A0R1ZRC3</accession>
<feature type="transmembrane region" description="Helical" evidence="1">
    <location>
        <begin position="7"/>
        <end position="25"/>
    </location>
</feature>
<dbReference type="RefSeq" id="WP_054675444.1">
    <property type="nucleotide sequence ID" value="NZ_AYYO01000056.1"/>
</dbReference>
<keyword evidence="1" id="KW-0812">Transmembrane</keyword>
<keyword evidence="1" id="KW-1133">Transmembrane helix</keyword>
<organism evidence="2 3">
    <name type="scientific">Lacticaseibacillus sharpeae JCM 1186 = DSM 20505</name>
    <dbReference type="NCBI Taxonomy" id="1291052"/>
    <lineage>
        <taxon>Bacteria</taxon>
        <taxon>Bacillati</taxon>
        <taxon>Bacillota</taxon>
        <taxon>Bacilli</taxon>
        <taxon>Lactobacillales</taxon>
        <taxon>Lactobacillaceae</taxon>
        <taxon>Lacticaseibacillus</taxon>
    </lineage>
</organism>